<keyword evidence="2" id="KW-1015">Disulfide bond</keyword>
<sequence length="1721" mass="176417">MTISSSFSSNVTVETLVVAGGGGGGTNYNLRGAGGGAGGLVYIGNLQIPAGSTANVIVGSGGLVSARGGDSAILPYVPTYSHWFNGYSTYDYLTATIPTTTVTTTAAGSLFFVSSSLQYLSIPSNSAFDQNGQFTWECWFYTTNISSGYIWGILQNGMLGLAVGNGGVPGKLYVDKSFVGVQITSTTTITTNTWYHVAVCFDGTNTRLFLNGGLEGTVAGGGAGSAAPLWIGNYNNGALYFNGYITNFRITKAPLYVAAFTPPSLPLTNLLNTKFLLLVENDANKIIDSSPSALTVTNNGSATFTSAVVPTRTITSSTTNVTTSAAGSLDFNGTTQYLSITGTTSGPLDLATGAGNWTVECWFYPRSVTGAQCIFWKGGTSGSVNPSYAFFLSGNGGQFIVGDGDDVGGAVVNFAGGTFAINTWYHFALVRNGTTFTAWINGVSISPLTAIFTMSNTGNNTLTIGSSVADGSTRYFNGLITNFRIVKGTAVYTASFVPLLPITNLFATSLLLLVKSDANKIVDSSINNTVVNNVNTATFSATVPLVTSAVAPLSFLYHDFTVEAWIYLNAYGATATGIIETRTGVVAQPWAFGLNGTSLDFYWGTGSTTRVTSSMRVPSGQWTHVAATRLNGVVNLYINGFQDINYVNAGVVMTQSSNTVWIGNYRDGAATGQNTYSANVYISNLRTVNGTAVYTANFTPQTTNLSNIAGTTFLTLQNNTPVDNGPYQIPIVKYYGSVSPSIFTQSTPVTDGYASVYFNGATLLQYVNSTALTTVPAVDASVNQFTVSSTASIPNTIAAAPAITPLSTVNSISFAGSQYLTVAANAAFAYGTGSFTVECWVYITTALAAGAFVGPWTGTAATSSWVFTQGSPTATNLRFGVSDGTTATFYQGGGGLSINTWIHVAAVRNGTTLTLYSNGISVSTNAGVSANISVASQALQINGIAGATFLTTGYISNLRIVKGTAVYTGNFTVPTAPLTITQSSSGANIAAITGSQTSLLLRPVAGWTAECWVNPTGDYGTYRIIFAKRVTTSATTEFEGYLRTGTGVISFYNGTSYESTTVLTANTWSHCVWFYTGTDITIYVNGVQVYTSAVTITTNTEPIIIGGARGYNEYFIGYLSNFRFTRGQVYAGNFTTPARPFSTTQTASGNIAAITGNIDNRTNLLVLQSNTYKDNSANNYLYGYTYTINTGTPLIKIDVTPFVDPVRGVIAYGGGAGAFNNTTNNANTGGSGGGSWFPGYVGAPASQPSTSYYAGTAYTNTGFGNTGGSGGGVQPYGGGGGGAGGVGSGYTDIYAGGGGIGRQYSISGLPAYYAGGGSSAAYPLDAGYLINAGGLGGGGQGDNSVWAATQVTGYTGSTGTVNATANGTPYTGGGGGSGGYGGSGIVVMRYLGTQIATGGTVTSIGGYTIHTFTTAGTFTIAANISIGSAGGNGGPYAGGGGGAAGYSGFGGNGAAGSSLAAGSYGIGGGAGGGGSSATFGGGGGGVDIWGLGGYSGAGGAAGQPGTGGSPEVMLGITGNGAQPGFGSNGGLYGGGGGGGVTSSLDTSQGWGANGAFALIYSTTSSTYTYPYISPLNLVYLGNLQSTNTTAIGSNVDVIVLDDHIDQQVYNTSGYGPTNANSNIVYEYPTNNNTALVTIVRAPVAGNNIVGSTDINITVNYQAEWMLRNSDPAFPATYDKPFNYQYAQPITTTNDPRKLTLKATYITKTGTQDDSTEPDQYL</sequence>
<evidence type="ECO:0000256" key="2">
    <source>
        <dbReference type="ARBA" id="ARBA00023157"/>
    </source>
</evidence>
<dbReference type="InterPro" id="IPR049304">
    <property type="entry name" value="Gly_rich_dom"/>
</dbReference>
<gene>
    <name evidence="4" type="ORF">UFOVP1636_223</name>
</gene>
<dbReference type="SUPFAM" id="SSF49899">
    <property type="entry name" value="Concanavalin A-like lectins/glucanases"/>
    <property type="match status" value="5"/>
</dbReference>
<dbReference type="EMBL" id="LR797503">
    <property type="protein sequence ID" value="CAB4221273.1"/>
    <property type="molecule type" value="Genomic_DNA"/>
</dbReference>
<dbReference type="GO" id="GO:0030246">
    <property type="term" value="F:carbohydrate binding"/>
    <property type="evidence" value="ECO:0007669"/>
    <property type="project" value="UniProtKB-KW"/>
</dbReference>
<evidence type="ECO:0000313" key="4">
    <source>
        <dbReference type="EMBL" id="CAB4221273.1"/>
    </source>
</evidence>
<dbReference type="PANTHER" id="PTHR42535:SF2">
    <property type="entry name" value="CHROMOSOME UNDETERMINED SCAFFOLD_146, WHOLE GENOME SHOTGUN SEQUENCE"/>
    <property type="match status" value="1"/>
</dbReference>
<dbReference type="Gene3D" id="2.60.120.200">
    <property type="match status" value="5"/>
</dbReference>
<keyword evidence="1" id="KW-0732">Signal</keyword>
<proteinExistence type="predicted"/>
<dbReference type="Pfam" id="PF13385">
    <property type="entry name" value="Laminin_G_3"/>
    <property type="match status" value="5"/>
</dbReference>
<feature type="domain" description="LamG-like jellyroll fold" evidence="3">
    <location>
        <begin position="132"/>
        <end position="263"/>
    </location>
</feature>
<organism evidence="4">
    <name type="scientific">uncultured Caudovirales phage</name>
    <dbReference type="NCBI Taxonomy" id="2100421"/>
    <lineage>
        <taxon>Viruses</taxon>
        <taxon>Duplodnaviria</taxon>
        <taxon>Heunggongvirae</taxon>
        <taxon>Uroviricota</taxon>
        <taxon>Caudoviricetes</taxon>
        <taxon>Peduoviridae</taxon>
        <taxon>Maltschvirus</taxon>
        <taxon>Maltschvirus maltsch</taxon>
    </lineage>
</organism>
<evidence type="ECO:0000256" key="1">
    <source>
        <dbReference type="ARBA" id="ARBA00022729"/>
    </source>
</evidence>
<evidence type="ECO:0000259" key="3">
    <source>
        <dbReference type="SMART" id="SM00560"/>
    </source>
</evidence>
<dbReference type="SMART" id="SM00560">
    <property type="entry name" value="LamGL"/>
    <property type="match status" value="1"/>
</dbReference>
<dbReference type="InterPro" id="IPR013320">
    <property type="entry name" value="ConA-like_dom_sf"/>
</dbReference>
<protein>
    <submittedName>
        <fullName evidence="4">Concanavalin A-like lectin/glucanases superfamily</fullName>
    </submittedName>
</protein>
<reference evidence="4" key="1">
    <citation type="submission" date="2020-05" db="EMBL/GenBank/DDBJ databases">
        <authorList>
            <person name="Chiriac C."/>
            <person name="Salcher M."/>
            <person name="Ghai R."/>
            <person name="Kavagutti S V."/>
        </authorList>
    </citation>
    <scope>NUCLEOTIDE SEQUENCE</scope>
</reference>
<accession>A0A6J5T0F1</accession>
<dbReference type="PANTHER" id="PTHR42535">
    <property type="entry name" value="OOKINETE PROTEIN, PUTATIVE-RELATED"/>
    <property type="match status" value="1"/>
</dbReference>
<dbReference type="InterPro" id="IPR006558">
    <property type="entry name" value="LamG-like"/>
</dbReference>
<name>A0A6J5T0F1_9CAUD</name>
<dbReference type="Pfam" id="PF21722">
    <property type="entry name" value="Gly_rich_2"/>
    <property type="match status" value="1"/>
</dbReference>
<keyword evidence="4" id="KW-0430">Lectin</keyword>